<proteinExistence type="predicted"/>
<protein>
    <submittedName>
        <fullName evidence="1">Probable addiction module antidote protein</fullName>
    </submittedName>
</protein>
<reference evidence="1 2" key="1">
    <citation type="submission" date="2016-10" db="EMBL/GenBank/DDBJ databases">
        <authorList>
            <person name="Varghese N."/>
            <person name="Submissions S."/>
        </authorList>
    </citation>
    <scope>NUCLEOTIDE SEQUENCE [LARGE SCALE GENOMIC DNA]</scope>
    <source>
        <strain evidence="1 2">BS2776</strain>
    </source>
</reference>
<dbReference type="Proteomes" id="UP000181903">
    <property type="component" value="Chromosome I"/>
</dbReference>
<gene>
    <name evidence="1" type="ORF">SAMN04490208_0593</name>
</gene>
<dbReference type="RefSeq" id="WP_069665430.1">
    <property type="nucleotide sequence ID" value="NZ_JYLI01000019.1"/>
</dbReference>
<name>A0ABY0RBJ7_9PSED</name>
<sequence length="107" mass="11099">MPELLTPYDPAHAMTDPQAVAIFLTDALQTGDAGYVGKVLGMAAHAKGMGFIAEATGFTHDQLEGFFSACDTLRLDALLVIVHALGVTLTVCPIDADEPARSGEAPG</sequence>
<dbReference type="NCBIfam" id="TIGR02684">
    <property type="entry name" value="dnstrm_HI1420"/>
    <property type="match status" value="1"/>
</dbReference>
<evidence type="ECO:0000313" key="2">
    <source>
        <dbReference type="Proteomes" id="UP000181903"/>
    </source>
</evidence>
<accession>A0ABY0RBJ7</accession>
<dbReference type="EMBL" id="LT629706">
    <property type="protein sequence ID" value="SDN52695.1"/>
    <property type="molecule type" value="Genomic_DNA"/>
</dbReference>
<keyword evidence="2" id="KW-1185">Reference proteome</keyword>
<dbReference type="Pfam" id="PF21716">
    <property type="entry name" value="dnstrm_HI1420"/>
    <property type="match status" value="1"/>
</dbReference>
<dbReference type="InterPro" id="IPR014057">
    <property type="entry name" value="HI1420"/>
</dbReference>
<evidence type="ECO:0000313" key="1">
    <source>
        <dbReference type="EMBL" id="SDN52695.1"/>
    </source>
</evidence>
<organism evidence="1 2">
    <name type="scientific">Pseudomonas poae</name>
    <dbReference type="NCBI Taxonomy" id="200451"/>
    <lineage>
        <taxon>Bacteria</taxon>
        <taxon>Pseudomonadati</taxon>
        <taxon>Pseudomonadota</taxon>
        <taxon>Gammaproteobacteria</taxon>
        <taxon>Pseudomonadales</taxon>
        <taxon>Pseudomonadaceae</taxon>
        <taxon>Pseudomonas</taxon>
    </lineage>
</organism>